<reference evidence="2 3" key="1">
    <citation type="submission" date="2024-06" db="EMBL/GenBank/DDBJ databases">
        <authorList>
            <person name="Bataeva Y.V."/>
            <person name="Grigorian L.N."/>
            <person name="Solomentsev V.I."/>
        </authorList>
    </citation>
    <scope>NUCLEOTIDE SEQUENCE [LARGE SCALE GENOMIC DNA]</scope>
    <source>
        <strain evidence="3">SCPM-O-B-12605 (RCAM04882)</strain>
    </source>
</reference>
<organism evidence="2 3">
    <name type="scientific">Nocardiopsis tropica</name>
    <dbReference type="NCBI Taxonomy" id="109330"/>
    <lineage>
        <taxon>Bacteria</taxon>
        <taxon>Bacillati</taxon>
        <taxon>Actinomycetota</taxon>
        <taxon>Actinomycetes</taxon>
        <taxon>Streptosporangiales</taxon>
        <taxon>Nocardiopsidaceae</taxon>
        <taxon>Nocardiopsis</taxon>
    </lineage>
</organism>
<dbReference type="EMBL" id="JBEQNB010000013">
    <property type="protein sequence ID" value="MES0836584.1"/>
    <property type="molecule type" value="Genomic_DNA"/>
</dbReference>
<proteinExistence type="predicted"/>
<keyword evidence="3" id="KW-1185">Reference proteome</keyword>
<evidence type="ECO:0000313" key="2">
    <source>
        <dbReference type="EMBL" id="MES0836584.1"/>
    </source>
</evidence>
<gene>
    <name evidence="2" type="ORF">ABUK86_22590</name>
</gene>
<name>A0ABV2A0A8_9ACTN</name>
<feature type="domain" description="MrfA-like Zn-binding" evidence="1">
    <location>
        <begin position="489"/>
        <end position="590"/>
    </location>
</feature>
<dbReference type="Pfam" id="PF09369">
    <property type="entry name" value="MZB"/>
    <property type="match status" value="1"/>
</dbReference>
<comment type="caution">
    <text evidence="2">The sequence shown here is derived from an EMBL/GenBank/DDBJ whole genome shotgun (WGS) entry which is preliminary data.</text>
</comment>
<dbReference type="InterPro" id="IPR047721">
    <property type="entry name" value="DrmB"/>
</dbReference>
<evidence type="ECO:0000313" key="3">
    <source>
        <dbReference type="Proteomes" id="UP001432401"/>
    </source>
</evidence>
<protein>
    <submittedName>
        <fullName evidence="2">DUF1998 domain-containing protein</fullName>
    </submittedName>
</protein>
<dbReference type="RefSeq" id="WP_352985373.1">
    <property type="nucleotide sequence ID" value="NZ_JBEQNA010000012.1"/>
</dbReference>
<sequence length="625" mass="68591">MTNNDPIRVGELRTSQLLHTFGIGALVDLPNLSVVVRGLDAWKSAHAAPLQEDRLLDAVRRKLGPQVKELRSPPWVPSTANVFDEWAKIGVPVSAFPRWLRCTKCHRLSSADSGAFDLISTPYSPDRTRYVHGCRGEGNRRPAAVPARFVMACEAGHLDDFPWVYFAHRGQVPETGEHTLKLVEQGTTGEAASVLVICEGCNDDPHQGGGRSMGEAFGPENAVNLPRCRGRHPHLAAFESCDQEPRTMVLGATNSWFPTQMRVFSLPQGDTALKDAVAGHMNTLKAMAALPKDIAEHTIRQMIFWADLDEFGFDAVWDEVQAQAVDTQSGDTAPPSEDEEVDLAGPEWEAFTRPEDVDLPDFTTKHVGRVAKNHRERLAEVVLVPRLRVVSALYGFTRVDAPEFDVVTTDDNRIAPLSAKAPEWVPCAEQRGEGIFLRFAEEPLAAWESAPAVKEREKQLIGGHERWRQARNLPPADWPGMRYVLLHSLAHCLIRELSLEAGYSASGIAEKVYARGGTDSMAGILLYTAAPDSEGTLGGLVALGTDPDRLGLLIDHALDAARLCSSDPLCAEHDPDDHARLHGAACHVCLFASETSCERNNHYLDRTLLVDTISQDLPAGLGYFR</sequence>
<dbReference type="InterPro" id="IPR018973">
    <property type="entry name" value="MZB"/>
</dbReference>
<dbReference type="Proteomes" id="UP001432401">
    <property type="component" value="Unassembled WGS sequence"/>
</dbReference>
<dbReference type="NCBIfam" id="NF038324">
    <property type="entry name" value="DrmB_fam"/>
    <property type="match status" value="1"/>
</dbReference>
<accession>A0ABV2A0A8</accession>
<evidence type="ECO:0000259" key="1">
    <source>
        <dbReference type="Pfam" id="PF09369"/>
    </source>
</evidence>